<evidence type="ECO:0000313" key="2">
    <source>
        <dbReference type="Proteomes" id="UP000070341"/>
    </source>
</evidence>
<proteinExistence type="predicted"/>
<dbReference type="AlphaFoldDB" id="A0A133V0T5"/>
<organism evidence="1 2">
    <name type="scientific">candidate division MSBL1 archaeon SCGC-AAA259M10</name>
    <dbReference type="NCBI Taxonomy" id="1698270"/>
    <lineage>
        <taxon>Archaea</taxon>
        <taxon>Methanobacteriati</taxon>
        <taxon>Methanobacteriota</taxon>
        <taxon>candidate division MSBL1</taxon>
    </lineage>
</organism>
<dbReference type="Gene3D" id="3.30.450.20">
    <property type="entry name" value="PAS domain"/>
    <property type="match status" value="1"/>
</dbReference>
<dbReference type="InterPro" id="IPR035965">
    <property type="entry name" value="PAS-like_dom_sf"/>
</dbReference>
<sequence>MEKILVWLTENLSPGIYFREEEAKAIIGSVEDPALLIDEKHTIRSYNEPLIELLNSSDEGSGGSKCFEVIHKGEEPIDNCPLEDSIEGDSVESEVISEPQLGDGYYLVKAYPLHMGKDSELYLHLVVEIPTECPDCGGELEKIAEDWPDDWFYCPQCTYTERVEERIPKRSDNVKELS</sequence>
<evidence type="ECO:0000313" key="1">
    <source>
        <dbReference type="EMBL" id="KXB00059.1"/>
    </source>
</evidence>
<dbReference type="Proteomes" id="UP000070341">
    <property type="component" value="Unassembled WGS sequence"/>
</dbReference>
<evidence type="ECO:0008006" key="3">
    <source>
        <dbReference type="Google" id="ProtNLM"/>
    </source>
</evidence>
<reference evidence="1 2" key="1">
    <citation type="journal article" date="2016" name="Sci. Rep.">
        <title>Metabolic traits of an uncultured archaeal lineage -MSBL1- from brine pools of the Red Sea.</title>
        <authorList>
            <person name="Mwirichia R."/>
            <person name="Alam I."/>
            <person name="Rashid M."/>
            <person name="Vinu M."/>
            <person name="Ba-Alawi W."/>
            <person name="Anthony Kamau A."/>
            <person name="Kamanda Ngugi D."/>
            <person name="Goker M."/>
            <person name="Klenk H.P."/>
            <person name="Bajic V."/>
            <person name="Stingl U."/>
        </authorList>
    </citation>
    <scope>NUCLEOTIDE SEQUENCE [LARGE SCALE GENOMIC DNA]</scope>
    <source>
        <strain evidence="1">SCGC-AAA259M10</strain>
    </source>
</reference>
<name>A0A133V0T5_9EURY</name>
<comment type="caution">
    <text evidence="1">The sequence shown here is derived from an EMBL/GenBank/DDBJ whole genome shotgun (WGS) entry which is preliminary data.</text>
</comment>
<dbReference type="SUPFAM" id="SSF55785">
    <property type="entry name" value="PYP-like sensor domain (PAS domain)"/>
    <property type="match status" value="1"/>
</dbReference>
<protein>
    <recommendedName>
        <fullName evidence="3">PAS domain-containing protein</fullName>
    </recommendedName>
</protein>
<dbReference type="EMBL" id="LHXU01000021">
    <property type="protein sequence ID" value="KXB00059.1"/>
    <property type="molecule type" value="Genomic_DNA"/>
</dbReference>
<accession>A0A133V0T5</accession>
<gene>
    <name evidence="1" type="ORF">AKJ40_01930</name>
</gene>
<keyword evidence="2" id="KW-1185">Reference proteome</keyword>